<reference evidence="12 13" key="1">
    <citation type="submission" date="2016-04" db="EMBL/GenBank/DDBJ databases">
        <title>Draft genome sequence of Aeribacillus pallidus 8m3 from petroleum reservoir.</title>
        <authorList>
            <person name="Poltaraus A.B."/>
            <person name="Nazina T.N."/>
            <person name="Tourova T.P."/>
            <person name="Malakho S.M."/>
            <person name="Korshunova A.V."/>
            <person name="Sokolova D.S."/>
        </authorList>
    </citation>
    <scope>NUCLEOTIDE SEQUENCE [LARGE SCALE GENOMIC DNA]</scope>
    <source>
        <strain evidence="12 13">8m3</strain>
    </source>
</reference>
<name>A0A165Z800_9BACI</name>
<evidence type="ECO:0000256" key="3">
    <source>
        <dbReference type="ARBA" id="ARBA00012758"/>
    </source>
</evidence>
<evidence type="ECO:0000256" key="8">
    <source>
        <dbReference type="RuleBase" id="RU362110"/>
    </source>
</evidence>
<dbReference type="Pfam" id="PF08244">
    <property type="entry name" value="Glyco_hydro_32C"/>
    <property type="match status" value="1"/>
</dbReference>
<comment type="catalytic activity">
    <reaction evidence="8">
        <text>Hydrolysis of terminal non-reducing beta-D-fructofuranoside residues in beta-D-fructofuranosides.</text>
        <dbReference type="EC" id="3.2.1.26"/>
    </reaction>
</comment>
<dbReference type="Gene3D" id="2.115.10.20">
    <property type="entry name" value="Glycosyl hydrolase domain, family 43"/>
    <property type="match status" value="1"/>
</dbReference>
<dbReference type="InterPro" id="IPR001362">
    <property type="entry name" value="Glyco_hydro_32"/>
</dbReference>
<proteinExistence type="inferred from homology"/>
<comment type="function">
    <text evidence="9">Enables the bacterium to metabolize sucrose as a sole carbon source.</text>
</comment>
<keyword evidence="6 8" id="KW-0326">Glycosidase</keyword>
<dbReference type="Proteomes" id="UP000076476">
    <property type="component" value="Unassembled WGS sequence"/>
</dbReference>
<accession>A0A165Z800</accession>
<evidence type="ECO:0000256" key="2">
    <source>
        <dbReference type="ARBA" id="ARBA00009902"/>
    </source>
</evidence>
<evidence type="ECO:0000256" key="7">
    <source>
        <dbReference type="ARBA" id="ARBA00033367"/>
    </source>
</evidence>
<dbReference type="InterPro" id="IPR013148">
    <property type="entry name" value="Glyco_hydro_32_N"/>
</dbReference>
<dbReference type="NCBIfam" id="TIGR01322">
    <property type="entry name" value="scrB_fam"/>
    <property type="match status" value="1"/>
</dbReference>
<comment type="subcellular location">
    <subcellularLocation>
        <location evidence="9">Cytoplasm</location>
    </subcellularLocation>
</comment>
<dbReference type="STRING" id="33936.AZI98_01115"/>
<dbReference type="OrthoDB" id="9759709at2"/>
<dbReference type="GO" id="GO:0005737">
    <property type="term" value="C:cytoplasm"/>
    <property type="evidence" value="ECO:0007669"/>
    <property type="project" value="UniProtKB-SubCell"/>
</dbReference>
<dbReference type="PANTHER" id="PTHR43101">
    <property type="entry name" value="BETA-FRUCTOSIDASE"/>
    <property type="match status" value="1"/>
</dbReference>
<comment type="pathway">
    <text evidence="1 9">Glycan biosynthesis; sucrose metabolism.</text>
</comment>
<evidence type="ECO:0000259" key="10">
    <source>
        <dbReference type="Pfam" id="PF00251"/>
    </source>
</evidence>
<evidence type="ECO:0000313" key="12">
    <source>
        <dbReference type="EMBL" id="KZN97952.1"/>
    </source>
</evidence>
<feature type="domain" description="Glycosyl hydrolase family 32 N-terminal" evidence="10">
    <location>
        <begin position="37"/>
        <end position="338"/>
    </location>
</feature>
<dbReference type="Gene3D" id="2.60.120.560">
    <property type="entry name" value="Exo-inulinase, domain 1"/>
    <property type="match status" value="1"/>
</dbReference>
<dbReference type="InterPro" id="IPR013189">
    <property type="entry name" value="Glyco_hydro_32_C"/>
</dbReference>
<evidence type="ECO:0000256" key="6">
    <source>
        <dbReference type="ARBA" id="ARBA00023295"/>
    </source>
</evidence>
<comment type="similarity">
    <text evidence="2 8">Belongs to the glycosyl hydrolase 32 family.</text>
</comment>
<evidence type="ECO:0000256" key="9">
    <source>
        <dbReference type="RuleBase" id="RU365015"/>
    </source>
</evidence>
<evidence type="ECO:0000313" key="13">
    <source>
        <dbReference type="Proteomes" id="UP000076476"/>
    </source>
</evidence>
<dbReference type="RefSeq" id="WP_063386453.1">
    <property type="nucleotide sequence ID" value="NZ_LWBR01000003.1"/>
</dbReference>
<dbReference type="GO" id="GO:0005985">
    <property type="term" value="P:sucrose metabolic process"/>
    <property type="evidence" value="ECO:0007669"/>
    <property type="project" value="UniProtKB-UniPathway"/>
</dbReference>
<dbReference type="InterPro" id="IPR051214">
    <property type="entry name" value="GH32_Enzymes"/>
</dbReference>
<keyword evidence="9" id="KW-0963">Cytoplasm</keyword>
<organism evidence="12 13">
    <name type="scientific">Aeribacillus pallidus</name>
    <dbReference type="NCBI Taxonomy" id="33936"/>
    <lineage>
        <taxon>Bacteria</taxon>
        <taxon>Bacillati</taxon>
        <taxon>Bacillota</taxon>
        <taxon>Bacilli</taxon>
        <taxon>Bacillales</taxon>
        <taxon>Bacillaceae</taxon>
        <taxon>Aeribacillus</taxon>
    </lineage>
</organism>
<dbReference type="InterPro" id="IPR018053">
    <property type="entry name" value="Glyco_hydro_32_AS"/>
</dbReference>
<comment type="caution">
    <text evidence="12">The sequence shown here is derived from an EMBL/GenBank/DDBJ whole genome shotgun (WGS) entry which is preliminary data.</text>
</comment>
<dbReference type="EC" id="3.2.1.26" evidence="3 8"/>
<dbReference type="EMBL" id="LWBR01000003">
    <property type="protein sequence ID" value="KZN97952.1"/>
    <property type="molecule type" value="Genomic_DNA"/>
</dbReference>
<dbReference type="InterPro" id="IPR013320">
    <property type="entry name" value="ConA-like_dom_sf"/>
</dbReference>
<evidence type="ECO:0000256" key="5">
    <source>
        <dbReference type="ARBA" id="ARBA00022801"/>
    </source>
</evidence>
<evidence type="ECO:0000256" key="1">
    <source>
        <dbReference type="ARBA" id="ARBA00004914"/>
    </source>
</evidence>
<dbReference type="AlphaFoldDB" id="A0A165Z800"/>
<keyword evidence="9" id="KW-0119">Carbohydrate metabolism</keyword>
<keyword evidence="5 8" id="KW-0378">Hydrolase</keyword>
<evidence type="ECO:0000256" key="4">
    <source>
        <dbReference type="ARBA" id="ARBA00019623"/>
    </source>
</evidence>
<gene>
    <name evidence="12" type="ORF">AZI98_01115</name>
</gene>
<sequence>MECTRKQRYRRIEEATKEELNALKEKVNKSIWRQKFHIQPVTGLLNDPNGFSYFNGEYHLFYQWFPLGPVHGLKYWYHTKSKDLVNWQNVGIGIKPNDYFDSHGAYSGSAICHDGKLHLMYTGNTRDENWVRHPYQCLAVMNENGRIEKLQEPVIKEVPKGYTDHYRDPKVWKENDTFYAVIGAQRENKTGCIVLYSSPDLKNWTFEGEVQTNLKEFGFMWECPDYFELDGKGVLIFSPQGLEPKGDQFQNIYQSGYLLGNTLDLKTKVFEHGEFVELDRGFDFYAPQTTIDHKGRRLLVGWMGLPEIEYPTDKDGWAHCLTLPRELTVQNGKLIQCPVKELETLRQDSVNVKDILDDEKKMYEGFNGTTYELICEFTNMEADEVGIEFRSCKDEKTVISYNRKEQKVTLDRTHSGEVPAKEYGTTRTCSVEGDTLKLHLFVDTSSVEIFINDGVEVFTSRIFPRPESTDIRFFARNGKVTLDTTKYNLSTMN</sequence>
<dbReference type="InterPro" id="IPR023296">
    <property type="entry name" value="Glyco_hydro_beta-prop_sf"/>
</dbReference>
<dbReference type="Pfam" id="PF00251">
    <property type="entry name" value="Glyco_hydro_32N"/>
    <property type="match status" value="1"/>
</dbReference>
<evidence type="ECO:0000259" key="11">
    <source>
        <dbReference type="Pfam" id="PF08244"/>
    </source>
</evidence>
<feature type="domain" description="Glycosyl hydrolase family 32 C-terminal" evidence="11">
    <location>
        <begin position="341"/>
        <end position="485"/>
    </location>
</feature>
<dbReference type="SUPFAM" id="SSF49899">
    <property type="entry name" value="Concanavalin A-like lectins/glucanases"/>
    <property type="match status" value="1"/>
</dbReference>
<dbReference type="UniPathway" id="UPA00238"/>
<protein>
    <recommendedName>
        <fullName evidence="4 8">Sucrose-6-phosphate hydrolase</fullName>
        <ecNumber evidence="3 8">3.2.1.26</ecNumber>
    </recommendedName>
    <alternativeName>
        <fullName evidence="7 9">Invertase</fullName>
    </alternativeName>
</protein>
<dbReference type="PANTHER" id="PTHR43101:SF1">
    <property type="entry name" value="BETA-FRUCTOSIDASE"/>
    <property type="match status" value="1"/>
</dbReference>
<dbReference type="InterPro" id="IPR006232">
    <property type="entry name" value="Suc6P_hydrolase"/>
</dbReference>
<dbReference type="GO" id="GO:0004564">
    <property type="term" value="F:beta-fructofuranosidase activity"/>
    <property type="evidence" value="ECO:0007669"/>
    <property type="project" value="UniProtKB-EC"/>
</dbReference>
<dbReference type="SUPFAM" id="SSF75005">
    <property type="entry name" value="Arabinanase/levansucrase/invertase"/>
    <property type="match status" value="1"/>
</dbReference>
<dbReference type="SMART" id="SM00640">
    <property type="entry name" value="Glyco_32"/>
    <property type="match status" value="1"/>
</dbReference>
<keyword evidence="13" id="KW-1185">Reference proteome</keyword>
<dbReference type="CDD" id="cd18623">
    <property type="entry name" value="GH32_ScrB-like"/>
    <property type="match status" value="1"/>
</dbReference>
<dbReference type="PROSITE" id="PS00609">
    <property type="entry name" value="GLYCOSYL_HYDROL_F32"/>
    <property type="match status" value="1"/>
</dbReference>